<organism evidence="1 2">
    <name type="scientific">Pelosinus baikalensis</name>
    <dbReference type="NCBI Taxonomy" id="2892015"/>
    <lineage>
        <taxon>Bacteria</taxon>
        <taxon>Bacillati</taxon>
        <taxon>Bacillota</taxon>
        <taxon>Negativicutes</taxon>
        <taxon>Selenomonadales</taxon>
        <taxon>Sporomusaceae</taxon>
        <taxon>Pelosinus</taxon>
    </lineage>
</organism>
<dbReference type="EMBL" id="JAJHJB010000003">
    <property type="protein sequence ID" value="MCC5464490.1"/>
    <property type="molecule type" value="Genomic_DNA"/>
</dbReference>
<keyword evidence="2" id="KW-1185">Reference proteome</keyword>
<gene>
    <name evidence="1" type="ORF">LMF89_03815</name>
</gene>
<proteinExistence type="predicted"/>
<evidence type="ECO:0000313" key="1">
    <source>
        <dbReference type="EMBL" id="MCC5464490.1"/>
    </source>
</evidence>
<comment type="caution">
    <text evidence="1">The sequence shown here is derived from an EMBL/GenBank/DDBJ whole genome shotgun (WGS) entry which is preliminary data.</text>
</comment>
<dbReference type="Proteomes" id="UP001165492">
    <property type="component" value="Unassembled WGS sequence"/>
</dbReference>
<sequence length="108" mass="12644">MGPCVHCGRLTDDVKNTCSHCQHRKEKKTAVNPEVRSQIDKAVKMAEQYHNEHMTEYFMEEIKRPNRFSRSICTKFVEDEFVAIDMQEVVAMHVPGLADIEWSKPRHQ</sequence>
<dbReference type="RefSeq" id="WP_229533938.1">
    <property type="nucleotide sequence ID" value="NZ_JAJHJB010000003.1"/>
</dbReference>
<protein>
    <submittedName>
        <fullName evidence="1">Uncharacterized protein</fullName>
    </submittedName>
</protein>
<accession>A0ABS8HMR9</accession>
<evidence type="ECO:0000313" key="2">
    <source>
        <dbReference type="Proteomes" id="UP001165492"/>
    </source>
</evidence>
<reference evidence="1" key="1">
    <citation type="submission" date="2021-11" db="EMBL/GenBank/DDBJ databases">
        <title>Description of a new species Pelosinus isolated from the bottom sediments of Lake Baikal.</title>
        <authorList>
            <person name="Zakharyuk A."/>
        </authorList>
    </citation>
    <scope>NUCLEOTIDE SEQUENCE</scope>
    <source>
        <strain evidence="1">Bkl1</strain>
    </source>
</reference>
<name>A0ABS8HMR9_9FIRM</name>